<dbReference type="Pfam" id="PF03711">
    <property type="entry name" value="OKR_DC_1_C"/>
    <property type="match status" value="1"/>
</dbReference>
<dbReference type="PANTHER" id="PTHR45229:SF3">
    <property type="entry name" value="BIODEGRADATIVE ARGININE DECARBOXYLASE"/>
    <property type="match status" value="1"/>
</dbReference>
<gene>
    <name evidence="9" type="ORF">HIV01_007135</name>
</gene>
<dbReference type="Pfam" id="PF01276">
    <property type="entry name" value="OKR_DC_1"/>
    <property type="match status" value="1"/>
</dbReference>
<evidence type="ECO:0000313" key="10">
    <source>
        <dbReference type="Proteomes" id="UP000663400"/>
    </source>
</evidence>
<dbReference type="InterPro" id="IPR015422">
    <property type="entry name" value="PyrdxlP-dep_Trfase_small"/>
</dbReference>
<evidence type="ECO:0000256" key="4">
    <source>
        <dbReference type="ARBA" id="ARBA00023239"/>
    </source>
</evidence>
<evidence type="ECO:0000256" key="5">
    <source>
        <dbReference type="SAM" id="MobiDB-lite"/>
    </source>
</evidence>
<feature type="compositionally biased region" description="Basic residues" evidence="5">
    <location>
        <begin position="774"/>
        <end position="785"/>
    </location>
</feature>
<dbReference type="InterPro" id="IPR015424">
    <property type="entry name" value="PyrdxlP-dep_Trfase"/>
</dbReference>
<feature type="domain" description="Orn/Lys/Arg decarboxylase N-terminal" evidence="7">
    <location>
        <begin position="25"/>
        <end position="140"/>
    </location>
</feature>
<evidence type="ECO:0000259" key="6">
    <source>
        <dbReference type="Pfam" id="PF01276"/>
    </source>
</evidence>
<dbReference type="Gene3D" id="3.40.50.2300">
    <property type="match status" value="1"/>
</dbReference>
<dbReference type="EMBL" id="CP071517">
    <property type="protein sequence ID" value="QSX76255.1"/>
    <property type="molecule type" value="Genomic_DNA"/>
</dbReference>
<reference evidence="9 10" key="1">
    <citation type="submission" date="2021-02" db="EMBL/GenBank/DDBJ databases">
        <title>Lysobacter arenosi sp. nov., isolated from soil of gangwondo yeongwol, south Korea.</title>
        <authorList>
            <person name="Kim K.R."/>
            <person name="Kim K.H."/>
            <person name="Jeon C.O."/>
        </authorList>
    </citation>
    <scope>NUCLEOTIDE SEQUENCE [LARGE SCALE GENOMIC DNA]</scope>
    <source>
        <strain evidence="9 10">R7</strain>
    </source>
</reference>
<evidence type="ECO:0000259" key="7">
    <source>
        <dbReference type="Pfam" id="PF03709"/>
    </source>
</evidence>
<dbReference type="InterPro" id="IPR011193">
    <property type="entry name" value="Orn/lys/arg_de-COase"/>
</dbReference>
<dbReference type="SUPFAM" id="SSF55904">
    <property type="entry name" value="Ornithine decarboxylase C-terminal domain"/>
    <property type="match status" value="1"/>
</dbReference>
<dbReference type="CDD" id="cd00615">
    <property type="entry name" value="Orn_deC_like"/>
    <property type="match status" value="1"/>
</dbReference>
<dbReference type="InterPro" id="IPR005308">
    <property type="entry name" value="OKR_de-COase_N"/>
</dbReference>
<dbReference type="PANTHER" id="PTHR45229">
    <property type="entry name" value="CONSTITUTIVE ORNITHINE DECARBOXYLASE"/>
    <property type="match status" value="1"/>
</dbReference>
<comment type="similarity">
    <text evidence="1">Belongs to the Orn/Lys/Arg decarboxylase class-I family.</text>
</comment>
<evidence type="ECO:0000313" key="9">
    <source>
        <dbReference type="EMBL" id="QSX76255.1"/>
    </source>
</evidence>
<dbReference type="InterPro" id="IPR008286">
    <property type="entry name" value="Prn/Lys/Arg_de-COase_C"/>
</dbReference>
<evidence type="ECO:0000259" key="8">
    <source>
        <dbReference type="Pfam" id="PF03711"/>
    </source>
</evidence>
<evidence type="ECO:0000256" key="2">
    <source>
        <dbReference type="ARBA" id="ARBA00022793"/>
    </source>
</evidence>
<dbReference type="SUPFAM" id="SSF53383">
    <property type="entry name" value="PLP-dependent transferases"/>
    <property type="match status" value="1"/>
</dbReference>
<evidence type="ECO:0000256" key="1">
    <source>
        <dbReference type="ARBA" id="ARBA00010671"/>
    </source>
</evidence>
<dbReference type="Gene3D" id="3.90.100.10">
    <property type="entry name" value="Orn/Lys/Arg decarboxylase, C-terminal domain"/>
    <property type="match status" value="1"/>
</dbReference>
<accession>A0ABX7REX2</accession>
<keyword evidence="2" id="KW-0210">Decarboxylase</keyword>
<proteinExistence type="inferred from homology"/>
<dbReference type="PIRSF" id="PIRSF009393">
    <property type="entry name" value="Orn_decarb"/>
    <property type="match status" value="1"/>
</dbReference>
<feature type="domain" description="Orn/Lys/Arg decarboxylases family 1 pyridoxal-P attachment site" evidence="6">
    <location>
        <begin position="146"/>
        <end position="596"/>
    </location>
</feature>
<keyword evidence="10" id="KW-1185">Reference proteome</keyword>
<feature type="domain" description="Orn/Lys/Arg decarboxylase C-terminal" evidence="8">
    <location>
        <begin position="622"/>
        <end position="749"/>
    </location>
</feature>
<protein>
    <submittedName>
        <fullName evidence="9">Lysine decarboxylase</fullName>
    </submittedName>
</protein>
<feature type="region of interest" description="Disordered" evidence="5">
    <location>
        <begin position="766"/>
        <end position="785"/>
    </location>
</feature>
<evidence type="ECO:0000256" key="3">
    <source>
        <dbReference type="ARBA" id="ARBA00022898"/>
    </source>
</evidence>
<dbReference type="Gene3D" id="3.90.1150.10">
    <property type="entry name" value="Aspartate Aminotransferase, domain 1"/>
    <property type="match status" value="1"/>
</dbReference>
<dbReference type="Pfam" id="PF03709">
    <property type="entry name" value="OKR_DC_1_N"/>
    <property type="match status" value="1"/>
</dbReference>
<name>A0ABX7REX2_9GAMM</name>
<dbReference type="InterPro" id="IPR000310">
    <property type="entry name" value="Orn/Lys/Arg_deCO2ase_major_dom"/>
</dbReference>
<dbReference type="Proteomes" id="UP000663400">
    <property type="component" value="Chromosome"/>
</dbReference>
<dbReference type="Gene3D" id="3.40.640.10">
    <property type="entry name" value="Type I PLP-dependent aspartate aminotransferase-like (Major domain)"/>
    <property type="match status" value="1"/>
</dbReference>
<organism evidence="9 10">
    <name type="scientific">Lysobacter arenosi</name>
    <dbReference type="NCBI Taxonomy" id="2795387"/>
    <lineage>
        <taxon>Bacteria</taxon>
        <taxon>Pseudomonadati</taxon>
        <taxon>Pseudomonadota</taxon>
        <taxon>Gammaproteobacteria</taxon>
        <taxon>Lysobacterales</taxon>
        <taxon>Lysobacteraceae</taxon>
        <taxon>Lysobacter</taxon>
    </lineage>
</organism>
<sequence length="785" mass="86195">MSMSNPWVLYVTTDLPDQGSAYALALTRLGQAVQDQGIEVLRAHSCEDGLIIAQGSASYSCVAIDWDLGETAGMSEKAVLEIIRAVREKSLRIPIFLLSRGVTTRNLPMSVIREVREYVNLIGETPEFFAKRVRFAIDDYHNGMLPPYFKALKKLTEEGTYQWDAPGHMGGAAYLKHPAGAEFHRFFGENIMRADIGISNVELGSWLDIEGPPAESQRMAARVFGADWTFYVLAGSSASNRIVVQAAVGNDEMVVVDRNCHKSLNHAMTLAGSRPVYFQPSRNGYGMIGLIPPKRFSKAHIDKLVADSPLAKGAKSSAPVHAVVTNPTYDGMLYNVDKVAEMLAASVPRVHFDEAWYAYGKFHPLFKHRFAMGVPRDMKNRPTVFAVQSTHKMLPAFSMASYIHVSNSDRGKIEWAPLKEAFMMHGTTSPFYPLIASLDIASAMMDEPSGSALLRESVSYAVEFRKAVASVNKRFKEEGEWFFSLFQPDQVPIGKKKVDLADAASDVLCSDPACWTLRAGESWHGIPDEVVAGDFCMLDPTKVTILCPGTDSKGKIAKRGVPGTILSKFLDARRQEIARTGDYTVLVLFSVGTTQGKWGTLLETLMAFKRLYDRNASLEEALPELVHAYPHRYGGMTLPQLCDEMHQVMTELDLQAMANAAGEVLSEQVLTPSEAYQQLIHGTTEEVRIADLPGRVAALMIVPYPPGIPVLMPGERVDAKGGTIVKYLIAVEAFGKRFPGFGREVQNVHPDDNGDLWAKVTLEGAAGKPAKATKAAKAKTSKAKR</sequence>
<dbReference type="RefSeq" id="WP_200605771.1">
    <property type="nucleotide sequence ID" value="NZ_CP071517.1"/>
</dbReference>
<dbReference type="InterPro" id="IPR036633">
    <property type="entry name" value="Prn/Lys/Arg_de-COase_C_sf"/>
</dbReference>
<keyword evidence="3" id="KW-0663">Pyridoxal phosphate</keyword>
<dbReference type="InterPro" id="IPR015421">
    <property type="entry name" value="PyrdxlP-dep_Trfase_major"/>
</dbReference>
<keyword evidence="4" id="KW-0456">Lyase</keyword>